<evidence type="ECO:0000313" key="14">
    <source>
        <dbReference type="EMBL" id="GHP01042.1"/>
    </source>
</evidence>
<keyword evidence="4" id="KW-0479">Metal-binding</keyword>
<evidence type="ECO:0000256" key="6">
    <source>
        <dbReference type="ARBA" id="ARBA00022777"/>
    </source>
</evidence>
<dbReference type="GO" id="GO:0004497">
    <property type="term" value="F:monooxygenase activity"/>
    <property type="evidence" value="ECO:0007669"/>
    <property type="project" value="UniProtKB-ARBA"/>
</dbReference>
<evidence type="ECO:0000256" key="9">
    <source>
        <dbReference type="ARBA" id="ARBA00023014"/>
    </source>
</evidence>
<dbReference type="Gene3D" id="1.10.510.10">
    <property type="entry name" value="Transferase(Phosphotransferase) domain 1"/>
    <property type="match status" value="1"/>
</dbReference>
<evidence type="ECO:0000256" key="3">
    <source>
        <dbReference type="ARBA" id="ARBA00022714"/>
    </source>
</evidence>
<keyword evidence="1" id="KW-0723">Serine/threonine-protein kinase</keyword>
<dbReference type="PANTHER" id="PTHR24345:SF91">
    <property type="entry name" value="SERINE_THREONINE-PROTEIN KINASE PLK4"/>
    <property type="match status" value="1"/>
</dbReference>
<dbReference type="InterPro" id="IPR036922">
    <property type="entry name" value="Rieske_2Fe-2S_sf"/>
</dbReference>
<feature type="region of interest" description="Disordered" evidence="10">
    <location>
        <begin position="479"/>
        <end position="568"/>
    </location>
</feature>
<feature type="compositionally biased region" description="Low complexity" evidence="10">
    <location>
        <begin position="479"/>
        <end position="511"/>
    </location>
</feature>
<keyword evidence="8" id="KW-0408">Iron</keyword>
<evidence type="ECO:0000313" key="15">
    <source>
        <dbReference type="Proteomes" id="UP000597444"/>
    </source>
</evidence>
<accession>A0A8J3J3T3</accession>
<gene>
    <name evidence="14" type="ORF">KSF_110890</name>
</gene>
<dbReference type="GO" id="GO:0005524">
    <property type="term" value="F:ATP binding"/>
    <property type="evidence" value="ECO:0007669"/>
    <property type="project" value="UniProtKB-KW"/>
</dbReference>
<dbReference type="InterPro" id="IPR000719">
    <property type="entry name" value="Prot_kinase_dom"/>
</dbReference>
<dbReference type="Gene3D" id="2.102.10.10">
    <property type="entry name" value="Rieske [2Fe-2S] iron-sulphur domain"/>
    <property type="match status" value="1"/>
</dbReference>
<evidence type="ECO:0000259" key="13">
    <source>
        <dbReference type="PROSITE" id="PS51296"/>
    </source>
</evidence>
<dbReference type="PANTHER" id="PTHR24345">
    <property type="entry name" value="SERINE/THREONINE-PROTEIN KINASE PLK"/>
    <property type="match status" value="1"/>
</dbReference>
<feature type="domain" description="Rieske" evidence="13">
    <location>
        <begin position="548"/>
        <end position="646"/>
    </location>
</feature>
<evidence type="ECO:0000256" key="7">
    <source>
        <dbReference type="ARBA" id="ARBA00022840"/>
    </source>
</evidence>
<dbReference type="CDD" id="cd14014">
    <property type="entry name" value="STKc_PknB_like"/>
    <property type="match status" value="1"/>
</dbReference>
<keyword evidence="2" id="KW-0808">Transferase</keyword>
<comment type="caution">
    <text evidence="14">The sequence shown here is derived from an EMBL/GenBank/DDBJ whole genome shotgun (WGS) entry which is preliminary data.</text>
</comment>
<keyword evidence="15" id="KW-1185">Reference proteome</keyword>
<dbReference type="GO" id="GO:0004674">
    <property type="term" value="F:protein serine/threonine kinase activity"/>
    <property type="evidence" value="ECO:0007669"/>
    <property type="project" value="UniProtKB-KW"/>
</dbReference>
<dbReference type="Pfam" id="PF00355">
    <property type="entry name" value="Rieske"/>
    <property type="match status" value="1"/>
</dbReference>
<dbReference type="Proteomes" id="UP000597444">
    <property type="component" value="Unassembled WGS sequence"/>
</dbReference>
<keyword evidence="7" id="KW-0067">ATP-binding</keyword>
<dbReference type="GO" id="GO:0046872">
    <property type="term" value="F:metal ion binding"/>
    <property type="evidence" value="ECO:0007669"/>
    <property type="project" value="UniProtKB-KW"/>
</dbReference>
<evidence type="ECO:0000256" key="10">
    <source>
        <dbReference type="SAM" id="MobiDB-lite"/>
    </source>
</evidence>
<keyword evidence="11" id="KW-0812">Transmembrane</keyword>
<dbReference type="CDD" id="cd03467">
    <property type="entry name" value="Rieske"/>
    <property type="match status" value="1"/>
</dbReference>
<feature type="compositionally biased region" description="Polar residues" evidence="10">
    <location>
        <begin position="348"/>
        <end position="362"/>
    </location>
</feature>
<organism evidence="14 15">
    <name type="scientific">Reticulibacter mediterranei</name>
    <dbReference type="NCBI Taxonomy" id="2778369"/>
    <lineage>
        <taxon>Bacteria</taxon>
        <taxon>Bacillati</taxon>
        <taxon>Chloroflexota</taxon>
        <taxon>Ktedonobacteria</taxon>
        <taxon>Ktedonobacterales</taxon>
        <taxon>Reticulibacteraceae</taxon>
        <taxon>Reticulibacter</taxon>
    </lineage>
</organism>
<feature type="compositionally biased region" description="Polar residues" evidence="10">
    <location>
        <begin position="550"/>
        <end position="568"/>
    </location>
</feature>
<reference evidence="14" key="1">
    <citation type="submission" date="2020-10" db="EMBL/GenBank/DDBJ databases">
        <title>Taxonomic study of unclassified bacteria belonging to the class Ktedonobacteria.</title>
        <authorList>
            <person name="Yabe S."/>
            <person name="Wang C.M."/>
            <person name="Zheng Y."/>
            <person name="Sakai Y."/>
            <person name="Cavaletti L."/>
            <person name="Monciardini P."/>
            <person name="Donadio S."/>
        </authorList>
    </citation>
    <scope>NUCLEOTIDE SEQUENCE</scope>
    <source>
        <strain evidence="14">ID150040</strain>
    </source>
</reference>
<evidence type="ECO:0008006" key="16">
    <source>
        <dbReference type="Google" id="ProtNLM"/>
    </source>
</evidence>
<dbReference type="EMBL" id="BNJK01000004">
    <property type="protein sequence ID" value="GHP01042.1"/>
    <property type="molecule type" value="Genomic_DNA"/>
</dbReference>
<keyword evidence="6" id="KW-0418">Kinase</keyword>
<proteinExistence type="predicted"/>
<evidence type="ECO:0000256" key="1">
    <source>
        <dbReference type="ARBA" id="ARBA00022527"/>
    </source>
</evidence>
<evidence type="ECO:0000256" key="5">
    <source>
        <dbReference type="ARBA" id="ARBA00022741"/>
    </source>
</evidence>
<dbReference type="AlphaFoldDB" id="A0A8J3J3T3"/>
<keyword evidence="5" id="KW-0547">Nucleotide-binding</keyword>
<name>A0A8J3J3T3_9CHLR</name>
<dbReference type="RefSeq" id="WP_220211613.1">
    <property type="nucleotide sequence ID" value="NZ_BNJK01000004.1"/>
</dbReference>
<evidence type="ECO:0000256" key="8">
    <source>
        <dbReference type="ARBA" id="ARBA00023004"/>
    </source>
</evidence>
<dbReference type="GO" id="GO:0051537">
    <property type="term" value="F:2 iron, 2 sulfur cluster binding"/>
    <property type="evidence" value="ECO:0007669"/>
    <property type="project" value="UniProtKB-KW"/>
</dbReference>
<evidence type="ECO:0000256" key="11">
    <source>
        <dbReference type="SAM" id="Phobius"/>
    </source>
</evidence>
<dbReference type="InterPro" id="IPR011009">
    <property type="entry name" value="Kinase-like_dom_sf"/>
</dbReference>
<evidence type="ECO:0000256" key="2">
    <source>
        <dbReference type="ARBA" id="ARBA00022679"/>
    </source>
</evidence>
<sequence length="649" mass="68971">MNSTSLSVEQLVGNSLGSYRVEQLLGHGNVNAVYLARHVVQQQPVMLTAFLLPPEYSPQLREKFKERFTHVAADLKKLQHPRVLPTYDFGEQFGFPYLVAPLITSGSLAKVLKLQPHLSPSQALDILRPVAEGFDYAHGQGVVHGTLKSTNVLLDQDGKIQIAGFGLANILELRGLEQVQHPYAHLFSIARTFLGSPEYIAPEVVQGAPFDALADVYALGAMLFELLSGKPPFSGADPMTTALRHVQQPAPSLLTFCPELSPALDLIVQKALEPDRAQRYQSAGSLVTAMERVLQVIDSVQLPAVTPLPRTVNQKSPNAPPTLSPANNWLNEDVLQAEQTDRDRQAGQMPTTPQFSFPSQKTPGGAQALLDSPEDLNVDPFVWWSTTSLGAVQNPAASSLHKTMAAPLAQASNQPSLGNDAPTEMMTRAASLPPLNTKKQSQVDKGRRRTVALLAGGGVAMVAALGFGGITLAQRLRNGQPQAQTGAQQAKATTPASPTTKAGSTPTAKPAPTEPPTPTAKPAPTQPPTPTAQPTQPPTPTPMPGHTGTVVGSTNQGNNSSKTFSNPADGNNSLLIRLPNGNFVAFESSCPHEGVTCYYDGGKQKIVCPRHTAYFDPFNNAAVLQGPPDRPLKAVAVKVNADGTVTTGG</sequence>
<dbReference type="Pfam" id="PF00069">
    <property type="entry name" value="Pkinase"/>
    <property type="match status" value="1"/>
</dbReference>
<evidence type="ECO:0000256" key="4">
    <source>
        <dbReference type="ARBA" id="ARBA00022723"/>
    </source>
</evidence>
<dbReference type="SUPFAM" id="SSF50022">
    <property type="entry name" value="ISP domain"/>
    <property type="match status" value="1"/>
</dbReference>
<keyword evidence="11" id="KW-0472">Membrane</keyword>
<keyword evidence="11" id="KW-1133">Transmembrane helix</keyword>
<evidence type="ECO:0000259" key="12">
    <source>
        <dbReference type="PROSITE" id="PS50011"/>
    </source>
</evidence>
<feature type="region of interest" description="Disordered" evidence="10">
    <location>
        <begin position="309"/>
        <end position="328"/>
    </location>
</feature>
<protein>
    <recommendedName>
        <fullName evidence="16">Serine/threonine protein kinase</fullName>
    </recommendedName>
</protein>
<dbReference type="Gene3D" id="3.30.200.20">
    <property type="entry name" value="Phosphorylase Kinase, domain 1"/>
    <property type="match status" value="1"/>
</dbReference>
<dbReference type="SUPFAM" id="SSF56112">
    <property type="entry name" value="Protein kinase-like (PK-like)"/>
    <property type="match status" value="1"/>
</dbReference>
<dbReference type="PROSITE" id="PS51296">
    <property type="entry name" value="RIESKE"/>
    <property type="match status" value="1"/>
</dbReference>
<feature type="region of interest" description="Disordered" evidence="10">
    <location>
        <begin position="339"/>
        <end position="367"/>
    </location>
</feature>
<keyword evidence="9" id="KW-0411">Iron-sulfur</keyword>
<feature type="compositionally biased region" description="Pro residues" evidence="10">
    <location>
        <begin position="512"/>
        <end position="543"/>
    </location>
</feature>
<keyword evidence="3" id="KW-0001">2Fe-2S</keyword>
<dbReference type="PROSITE" id="PS50011">
    <property type="entry name" value="PROTEIN_KINASE_DOM"/>
    <property type="match status" value="1"/>
</dbReference>
<feature type="transmembrane region" description="Helical" evidence="11">
    <location>
        <begin position="451"/>
        <end position="473"/>
    </location>
</feature>
<feature type="domain" description="Protein kinase" evidence="12">
    <location>
        <begin position="19"/>
        <end position="294"/>
    </location>
</feature>
<dbReference type="InterPro" id="IPR017941">
    <property type="entry name" value="Rieske_2Fe-2S"/>
</dbReference>
<dbReference type="GO" id="GO:0016705">
    <property type="term" value="F:oxidoreductase activity, acting on paired donors, with incorporation or reduction of molecular oxygen"/>
    <property type="evidence" value="ECO:0007669"/>
    <property type="project" value="UniProtKB-ARBA"/>
</dbReference>